<dbReference type="InterPro" id="IPR052708">
    <property type="entry name" value="PxpC"/>
</dbReference>
<evidence type="ECO:0000256" key="1">
    <source>
        <dbReference type="ARBA" id="ARBA00022741"/>
    </source>
</evidence>
<gene>
    <name evidence="5" type="ORF">FBQ73_09460</name>
</gene>
<dbReference type="Proteomes" id="UP000305131">
    <property type="component" value="Unassembled WGS sequence"/>
</dbReference>
<dbReference type="NCBIfam" id="TIGR00724">
    <property type="entry name" value="urea_amlyse_rel"/>
    <property type="match status" value="1"/>
</dbReference>
<dbReference type="PANTHER" id="PTHR43309">
    <property type="entry name" value="5-OXOPROLINASE SUBUNIT C"/>
    <property type="match status" value="1"/>
</dbReference>
<dbReference type="AlphaFoldDB" id="A0A6C1KGF4"/>
<reference evidence="5 6" key="1">
    <citation type="submission" date="2019-05" db="EMBL/GenBank/DDBJ databases">
        <authorList>
            <person name="Zhou X."/>
        </authorList>
    </citation>
    <scope>NUCLEOTIDE SEQUENCE [LARGE SCALE GENOMIC DNA]</scope>
    <source>
        <strain evidence="5 6">DSM 432</strain>
    </source>
</reference>
<evidence type="ECO:0000313" key="5">
    <source>
        <dbReference type="EMBL" id="TLX42881.1"/>
    </source>
</evidence>
<dbReference type="Gene3D" id="2.40.100.10">
    <property type="entry name" value="Cyclophilin-like"/>
    <property type="match status" value="1"/>
</dbReference>
<proteinExistence type="predicted"/>
<keyword evidence="1" id="KW-0547">Nucleotide-binding</keyword>
<organism evidence="5 6">
    <name type="scientific">Xanthobacter autotrophicus</name>
    <dbReference type="NCBI Taxonomy" id="280"/>
    <lineage>
        <taxon>Bacteria</taxon>
        <taxon>Pseudomonadati</taxon>
        <taxon>Pseudomonadota</taxon>
        <taxon>Alphaproteobacteria</taxon>
        <taxon>Hyphomicrobiales</taxon>
        <taxon>Xanthobacteraceae</taxon>
        <taxon>Xanthobacter</taxon>
    </lineage>
</organism>
<dbReference type="OrthoDB" id="9768696at2"/>
<feature type="domain" description="Carboxyltransferase" evidence="4">
    <location>
        <begin position="27"/>
        <end position="307"/>
    </location>
</feature>
<keyword evidence="3" id="KW-0067">ATP-binding</keyword>
<accession>A0A6C1KGF4</accession>
<evidence type="ECO:0000313" key="6">
    <source>
        <dbReference type="Proteomes" id="UP000305131"/>
    </source>
</evidence>
<dbReference type="GO" id="GO:0005524">
    <property type="term" value="F:ATP binding"/>
    <property type="evidence" value="ECO:0007669"/>
    <property type="project" value="UniProtKB-KW"/>
</dbReference>
<dbReference type="GO" id="GO:0016787">
    <property type="term" value="F:hydrolase activity"/>
    <property type="evidence" value="ECO:0007669"/>
    <property type="project" value="UniProtKB-KW"/>
</dbReference>
<dbReference type="Pfam" id="PF02626">
    <property type="entry name" value="CT_A_B"/>
    <property type="match status" value="1"/>
</dbReference>
<dbReference type="PANTHER" id="PTHR43309:SF5">
    <property type="entry name" value="5-OXOPROLINASE SUBUNIT C"/>
    <property type="match status" value="1"/>
</dbReference>
<dbReference type="GeneID" id="95773677"/>
<sequence length="344" mass="34925">MSTPALRIVAAGPGTTIQDSGRHGYLRFGVTGAGPMDALAHATANLAVGNAPGASAIEVGLGGLSLAADDGPVTLAIAGAPFAVTLDGQKLETPLVLTLEPGAALSLRAGPTGAWCYVAAAGSFVLAPVLGSTATHTRSGLGGLDGGPLKAGDRLPLGAGAELGHTAPSRLIAPWLERSRDVVRVVLGPQDDYFAPEVVERFLTQPWTLSGRSDRMGYLLEGEPLTHAGGFNIVSDGIAHGAIQVPGEGLPIVQMADRAPTGGYPKIATVIGADLGSFAQLRPGASFRFAAVDIATAVAARRVHAEALERPVERVPLIRTELSSEFLLGLNLVGGVVSAKAPIA</sequence>
<comment type="caution">
    <text evidence="5">The sequence shown here is derived from an EMBL/GenBank/DDBJ whole genome shotgun (WGS) entry which is preliminary data.</text>
</comment>
<dbReference type="EMBL" id="VAUP01000022">
    <property type="protein sequence ID" value="TLX42881.1"/>
    <property type="molecule type" value="Genomic_DNA"/>
</dbReference>
<dbReference type="GO" id="GO:0016740">
    <property type="term" value="F:transferase activity"/>
    <property type="evidence" value="ECO:0007669"/>
    <property type="project" value="UniProtKB-KW"/>
</dbReference>
<dbReference type="SUPFAM" id="SSF50891">
    <property type="entry name" value="Cyclophilin-like"/>
    <property type="match status" value="1"/>
</dbReference>
<evidence type="ECO:0000259" key="4">
    <source>
        <dbReference type="SMART" id="SM00797"/>
    </source>
</evidence>
<keyword evidence="5" id="KW-0808">Transferase</keyword>
<name>A0A6C1KGF4_XANAU</name>
<evidence type="ECO:0000256" key="3">
    <source>
        <dbReference type="ARBA" id="ARBA00022840"/>
    </source>
</evidence>
<protein>
    <submittedName>
        <fullName evidence="5">Biotin-dependent carboxyltransferase family protein</fullName>
    </submittedName>
</protein>
<dbReference type="RefSeq" id="WP_138399241.1">
    <property type="nucleotide sequence ID" value="NZ_JBAFVI010000002.1"/>
</dbReference>
<dbReference type="InterPro" id="IPR003778">
    <property type="entry name" value="CT_A_B"/>
</dbReference>
<keyword evidence="2" id="KW-0378">Hydrolase</keyword>
<evidence type="ECO:0000256" key="2">
    <source>
        <dbReference type="ARBA" id="ARBA00022801"/>
    </source>
</evidence>
<dbReference type="InterPro" id="IPR029000">
    <property type="entry name" value="Cyclophilin-like_dom_sf"/>
</dbReference>
<dbReference type="SMART" id="SM00797">
    <property type="entry name" value="AHS2"/>
    <property type="match status" value="1"/>
</dbReference>